<dbReference type="InterPro" id="IPR054052">
    <property type="entry name" value="Y16Q-like"/>
</dbReference>
<proteinExistence type="predicted"/>
<dbReference type="RefSeq" id="WP_181880458.1">
    <property type="nucleotide sequence ID" value="NZ_UGUU01000002.1"/>
</dbReference>
<organism evidence="1 2">
    <name type="scientific">Ectopseudomonas mendocina</name>
    <name type="common">Pseudomonas mendocina</name>
    <dbReference type="NCBI Taxonomy" id="300"/>
    <lineage>
        <taxon>Bacteria</taxon>
        <taxon>Pseudomonadati</taxon>
        <taxon>Pseudomonadota</taxon>
        <taxon>Gammaproteobacteria</taxon>
        <taxon>Pseudomonadales</taxon>
        <taxon>Pseudomonadaceae</taxon>
        <taxon>Ectopseudomonas</taxon>
    </lineage>
</organism>
<dbReference type="Pfam" id="PF21825">
    <property type="entry name" value="crAss001_48"/>
    <property type="match status" value="1"/>
</dbReference>
<accession>A0A379PP52</accession>
<dbReference type="AlphaFoldDB" id="A0A379PP52"/>
<dbReference type="EMBL" id="UGUU01000002">
    <property type="protein sequence ID" value="SUE95773.1"/>
    <property type="molecule type" value="Genomic_DNA"/>
</dbReference>
<sequence>MTQNYIGTKQVLAWEQEKDGQPGYGIKYPDGYVSWCPKDVFEKSYLPMGNVEHLPAFQQRVIGENVQLQDKIEKLSNFVKSGGAKALSDEDADLLGKQLAFMVLYKTVLDIRESKFNA</sequence>
<protein>
    <submittedName>
        <fullName evidence="1">Uncharacterized protein</fullName>
    </submittedName>
</protein>
<reference evidence="1 2" key="1">
    <citation type="submission" date="2018-06" db="EMBL/GenBank/DDBJ databases">
        <authorList>
            <consortium name="Pathogen Informatics"/>
            <person name="Doyle S."/>
        </authorList>
    </citation>
    <scope>NUCLEOTIDE SEQUENCE [LARGE SCALE GENOMIC DNA]</scope>
    <source>
        <strain evidence="1 2">NCTC10899</strain>
    </source>
</reference>
<evidence type="ECO:0000313" key="2">
    <source>
        <dbReference type="Proteomes" id="UP000254260"/>
    </source>
</evidence>
<gene>
    <name evidence="1" type="ORF">NCTC10899_05012</name>
</gene>
<evidence type="ECO:0000313" key="1">
    <source>
        <dbReference type="EMBL" id="SUE95773.1"/>
    </source>
</evidence>
<dbReference type="Proteomes" id="UP000254260">
    <property type="component" value="Unassembled WGS sequence"/>
</dbReference>
<name>A0A379PP52_ECTME</name>